<dbReference type="Pfam" id="PF03828">
    <property type="entry name" value="PAP_assoc"/>
    <property type="match status" value="1"/>
</dbReference>
<dbReference type="Gene3D" id="1.10.1410.10">
    <property type="match status" value="1"/>
</dbReference>
<dbReference type="STRING" id="1447883.A0A2B7WQ27"/>
<dbReference type="PANTHER" id="PTHR12271:SF113">
    <property type="entry name" value="POLY(A) RNA POLYMERASE CID11"/>
    <property type="match status" value="1"/>
</dbReference>
<dbReference type="SUPFAM" id="SSF81631">
    <property type="entry name" value="PAP/OAS1 substrate-binding domain"/>
    <property type="match status" value="1"/>
</dbReference>
<comment type="caution">
    <text evidence="6">The sequence shown here is derived from an EMBL/GenBank/DDBJ whole genome shotgun (WGS) entry which is preliminary data.</text>
</comment>
<keyword evidence="1" id="KW-0808">Transferase</keyword>
<evidence type="ECO:0000256" key="4">
    <source>
        <dbReference type="SAM" id="MobiDB-lite"/>
    </source>
</evidence>
<dbReference type="InterPro" id="IPR002058">
    <property type="entry name" value="PAP_assoc"/>
</dbReference>
<keyword evidence="3" id="KW-0460">Magnesium</keyword>
<dbReference type="PANTHER" id="PTHR12271">
    <property type="entry name" value="POLY A POLYMERASE CID PAP -RELATED"/>
    <property type="match status" value="1"/>
</dbReference>
<dbReference type="OrthoDB" id="2274644at2759"/>
<feature type="compositionally biased region" description="Polar residues" evidence="4">
    <location>
        <begin position="352"/>
        <end position="367"/>
    </location>
</feature>
<feature type="region of interest" description="Disordered" evidence="4">
    <location>
        <begin position="463"/>
        <end position="571"/>
    </location>
</feature>
<feature type="compositionally biased region" description="Basic and acidic residues" evidence="4">
    <location>
        <begin position="528"/>
        <end position="541"/>
    </location>
</feature>
<evidence type="ECO:0000313" key="6">
    <source>
        <dbReference type="EMBL" id="PGG98597.1"/>
    </source>
</evidence>
<evidence type="ECO:0000256" key="2">
    <source>
        <dbReference type="ARBA" id="ARBA00022723"/>
    </source>
</evidence>
<name>A0A2B7WQ27_POLH7</name>
<evidence type="ECO:0000313" key="7">
    <source>
        <dbReference type="Proteomes" id="UP000224634"/>
    </source>
</evidence>
<dbReference type="GO" id="GO:0016779">
    <property type="term" value="F:nucleotidyltransferase activity"/>
    <property type="evidence" value="ECO:0007669"/>
    <property type="project" value="TreeGrafter"/>
</dbReference>
<feature type="compositionally biased region" description="Polar residues" evidence="4">
    <location>
        <begin position="742"/>
        <end position="755"/>
    </location>
</feature>
<dbReference type="AlphaFoldDB" id="A0A2B7WQ27"/>
<dbReference type="GO" id="GO:0046872">
    <property type="term" value="F:metal ion binding"/>
    <property type="evidence" value="ECO:0007669"/>
    <property type="project" value="UniProtKB-KW"/>
</dbReference>
<feature type="region of interest" description="Disordered" evidence="4">
    <location>
        <begin position="664"/>
        <end position="801"/>
    </location>
</feature>
<evidence type="ECO:0000259" key="5">
    <source>
        <dbReference type="Pfam" id="PF03828"/>
    </source>
</evidence>
<feature type="domain" description="PAP-associated" evidence="5">
    <location>
        <begin position="55"/>
        <end position="110"/>
    </location>
</feature>
<gene>
    <name evidence="6" type="ORF">AJ80_09506</name>
</gene>
<keyword evidence="7" id="KW-1185">Reference proteome</keyword>
<dbReference type="Proteomes" id="UP000224634">
    <property type="component" value="Unassembled WGS sequence"/>
</dbReference>
<protein>
    <recommendedName>
        <fullName evidence="5">PAP-associated domain-containing protein</fullName>
    </recommendedName>
</protein>
<evidence type="ECO:0000256" key="1">
    <source>
        <dbReference type="ARBA" id="ARBA00022679"/>
    </source>
</evidence>
<evidence type="ECO:0000256" key="3">
    <source>
        <dbReference type="ARBA" id="ARBA00022842"/>
    </source>
</evidence>
<feature type="region of interest" description="Disordered" evidence="4">
    <location>
        <begin position="152"/>
        <end position="214"/>
    </location>
</feature>
<feature type="region of interest" description="Disordered" evidence="4">
    <location>
        <begin position="386"/>
        <end position="409"/>
    </location>
</feature>
<accession>A0A2B7WQ27</accession>
<feature type="compositionally biased region" description="Polar residues" evidence="4">
    <location>
        <begin position="472"/>
        <end position="516"/>
    </location>
</feature>
<sequence length="801" mass="87799">MVVTFLQTRFPPILPSLQQGCEEKNKVKLQDDSPSTYFEDDLDKLVGLGRENKSTLGDLLFHFFRYYGHEVNFEANVVSVREGKLISKEGKGWHLLQNNRLCVEEPFNTSRNLGNTADDTSFRGLHMELRRAFTAVSEGKFEECCVQYEYPPEEERSWERPPPQPRPILSAIPSVPSRGGRGGGRGGRHANNYNRGPNTGGRRPSSAANRANNVRHTNPSFSAEIALQAQHLLHDHLYQQIQLLQAQEAELRMQLQNQSLLTGRPPPTMIRQPYLQFPVPPQDTSAADENSRARAGTVNHPPLTTPIRQQVFYHPSFLPVAMPGIQGPNTNPPSPSLAPAMPDVRRSHRRSSITNTSPRGPLRAQSQPAPAQFNLGALYSSVANPEGASALQGSPKRGTGEKDGLMPNGVPILPKGAFLTENRPSEYVGYYVGDPAHSQAARTTSIISPLAVSGGLAIQSGGFPSLARSSPEHGSSSRTAHSDRISSSLQDPHPLSTSLQSSQSRPLTRSRTQQDQGPLIVDGSVPVTERRNSIHADHGDHFMAMSPSISTSEDRPYNTPGSTSDMSQDVPDHVFYDDEYDIYERSRQGVQNHTHINGWKPTINGVAINGNIGRLELQRLQFADAVPAVDFYRRKPSTNQLRDNNNSYFFSVNDNSLEKDRHVQDKIPEPAVNTVPPAKEARTTSQPKARANGVDTERVGNASGNNKGKSKGRQDHSHAANAVQAADKKDKRGDHSHRKPNGNASSNGAHGQTHVSSSTSSWQTSKKKHRKGAKDTADTNRVHLPNGAEPLPADESLRKGG</sequence>
<feature type="region of interest" description="Disordered" evidence="4">
    <location>
        <begin position="325"/>
        <end position="367"/>
    </location>
</feature>
<dbReference type="GO" id="GO:0031123">
    <property type="term" value="P:RNA 3'-end processing"/>
    <property type="evidence" value="ECO:0007669"/>
    <property type="project" value="TreeGrafter"/>
</dbReference>
<reference evidence="6 7" key="1">
    <citation type="submission" date="2017-10" db="EMBL/GenBank/DDBJ databases">
        <title>Comparative genomics in systemic dimorphic fungi from Ajellomycetaceae.</title>
        <authorList>
            <person name="Munoz J.F."/>
            <person name="Mcewen J.G."/>
            <person name="Clay O.K."/>
            <person name="Cuomo C.A."/>
        </authorList>
    </citation>
    <scope>NUCLEOTIDE SEQUENCE [LARGE SCALE GENOMIC DNA]</scope>
    <source>
        <strain evidence="6 7">UAMH7299</strain>
    </source>
</reference>
<keyword evidence="2" id="KW-0479">Metal-binding</keyword>
<dbReference type="EMBL" id="PDNA01000290">
    <property type="protein sequence ID" value="PGG98597.1"/>
    <property type="molecule type" value="Genomic_DNA"/>
</dbReference>
<proteinExistence type="predicted"/>
<organism evidence="6 7">
    <name type="scientific">Polytolypa hystricis (strain UAMH7299)</name>
    <dbReference type="NCBI Taxonomy" id="1447883"/>
    <lineage>
        <taxon>Eukaryota</taxon>
        <taxon>Fungi</taxon>
        <taxon>Dikarya</taxon>
        <taxon>Ascomycota</taxon>
        <taxon>Pezizomycotina</taxon>
        <taxon>Eurotiomycetes</taxon>
        <taxon>Eurotiomycetidae</taxon>
        <taxon>Onygenales</taxon>
        <taxon>Onygenales incertae sedis</taxon>
        <taxon>Polytolypa</taxon>
    </lineage>
</organism>